<dbReference type="Gene3D" id="2.30.30.490">
    <property type="match status" value="2"/>
</dbReference>
<keyword evidence="4" id="KW-0862">Zinc</keyword>
<dbReference type="GO" id="GO:0032259">
    <property type="term" value="P:methylation"/>
    <property type="evidence" value="ECO:0007669"/>
    <property type="project" value="UniProtKB-KW"/>
</dbReference>
<dbReference type="InterPro" id="IPR002857">
    <property type="entry name" value="Znf_CXXC"/>
</dbReference>
<dbReference type="Gene3D" id="1.10.10.2230">
    <property type="match status" value="1"/>
</dbReference>
<proteinExistence type="evidence at protein level"/>
<dbReference type="Pfam" id="PF02008">
    <property type="entry name" value="zf-CXXC"/>
    <property type="match status" value="1"/>
</dbReference>
<evidence type="ECO:0000313" key="11">
    <source>
        <dbReference type="Proteomes" id="UP000001555"/>
    </source>
</evidence>
<keyword evidence="2" id="KW-0479">Metal-binding</keyword>
<sequence>MKTVSSTPVSAVKVKQNGHKSRGSSDDEMPTSEPPDPARDREATITLSDDDDDKAAARAKAPAKRKRGQRGSKDEGGQRSLVDMFDQMSKRPKSEAPTTNGDDTPAVTYTRCSACRQVLDASEIRLFEGDPPDAVDEFLALTDPKLNVFNEADDGGDDVMDTPQHKVTHGLIEREVELYFSGYVKPIYAEDPSADGGICTKALGPIGAWWTAGFDGGESAVVGFTTPYADYVLMAPSEQYAPFMDALKEKIYMSKLVIETVVRDPNSTYEDLLNKLELTPPPQGIGKYTEDALLRNAQFVVDQVQSFDVTADDDETTLITTPCLRSLVKLAGVTLGQRRAMRRGRCDCDNPFNPIETLWATTTPLVRDVFEVLFREQIDAKAAGTTRRNRCGVCEACQLPDCGKCKACRDQVKFGGSGRLKQCCEERRCLNKVFQEAEEDDGETEEMEDAMDLKASQVKAQGSRKTTRRKGSSDVRWADEKPVASHGKRAYFGQAIVNGRELALGRISSSASPTDPESCSRVVRKGVSKDWFSRGGLHSLQDESVLGDGDDGRSFFYQKEYEPEHARFVDPPELAPPGSYEVTHACVSCQKAEARRKRETATPGEVVEEENGRRCYASVSYDDHTFSIGECVYLDPDAFQFSLKKVVPKTSVSSKKKEVDEDVYTEQYRKRSEYVKGSNVNIPEPFRIGQDPLDPGEVRE</sequence>
<evidence type="ECO:0000256" key="7">
    <source>
        <dbReference type="SAM" id="MobiDB-lite"/>
    </source>
</evidence>
<dbReference type="InterPro" id="IPR043151">
    <property type="entry name" value="BAH_sf"/>
</dbReference>
<feature type="compositionally biased region" description="Basic and acidic residues" evidence="7">
    <location>
        <begin position="471"/>
        <end position="481"/>
    </location>
</feature>
<evidence type="ECO:0000256" key="5">
    <source>
        <dbReference type="ARBA" id="ARBA00023242"/>
    </source>
</evidence>
<dbReference type="VEuPathDB" id="VectorBase:ISCP_028974"/>
<dbReference type="GO" id="GO:0048188">
    <property type="term" value="C:Set1C/COMPASS complex"/>
    <property type="evidence" value="ECO:0000318"/>
    <property type="project" value="GO_Central"/>
</dbReference>
<dbReference type="InterPro" id="IPR022702">
    <property type="entry name" value="Cytosine_MeTrfase1_RFD"/>
</dbReference>
<keyword evidence="5" id="KW-0539">Nucleus</keyword>
<dbReference type="InterPro" id="IPR037869">
    <property type="entry name" value="Spp1/CFP1"/>
</dbReference>
<dbReference type="OrthoDB" id="5376140at2759"/>
<accession>B7P2Z6</accession>
<keyword evidence="3 6" id="KW-0863">Zinc-finger</keyword>
<comment type="subcellular location">
    <subcellularLocation>
        <location evidence="1">Nucleus</location>
    </subcellularLocation>
</comment>
<dbReference type="GO" id="GO:0003677">
    <property type="term" value="F:DNA binding"/>
    <property type="evidence" value="ECO:0007669"/>
    <property type="project" value="InterPro"/>
</dbReference>
<feature type="domain" description="CXXC-type" evidence="8">
    <location>
        <begin position="384"/>
        <end position="430"/>
    </location>
</feature>
<evidence type="ECO:0007829" key="12">
    <source>
        <dbReference type="PeptideAtlas" id="B7P2Z6"/>
    </source>
</evidence>
<keyword evidence="12" id="KW-1267">Proteomics identification</keyword>
<evidence type="ECO:0000313" key="10">
    <source>
        <dbReference type="EnsemblMetazoa" id="ISCW001108-PA"/>
    </source>
</evidence>
<dbReference type="VEuPathDB" id="VectorBase:ISCW001108"/>
<keyword evidence="11" id="KW-1185">Reference proteome</keyword>
<dbReference type="AlphaFoldDB" id="B7P2Z6"/>
<evidence type="ECO:0000256" key="2">
    <source>
        <dbReference type="ARBA" id="ARBA00022723"/>
    </source>
</evidence>
<evidence type="ECO:0000256" key="6">
    <source>
        <dbReference type="PROSITE-ProRule" id="PRU00509"/>
    </source>
</evidence>
<feature type="region of interest" description="Disordered" evidence="7">
    <location>
        <begin position="459"/>
        <end position="481"/>
    </location>
</feature>
<keyword evidence="9" id="KW-0489">Methyltransferase</keyword>
<organism>
    <name type="scientific">Ixodes scapularis</name>
    <name type="common">Black-legged tick</name>
    <name type="synonym">Deer tick</name>
    <dbReference type="NCBI Taxonomy" id="6945"/>
    <lineage>
        <taxon>Eukaryota</taxon>
        <taxon>Metazoa</taxon>
        <taxon>Ecdysozoa</taxon>
        <taxon>Arthropoda</taxon>
        <taxon>Chelicerata</taxon>
        <taxon>Arachnida</taxon>
        <taxon>Acari</taxon>
        <taxon>Parasitiformes</taxon>
        <taxon>Ixodida</taxon>
        <taxon>Ixodoidea</taxon>
        <taxon>Ixodidae</taxon>
        <taxon>Ixodinae</taxon>
        <taxon>Ixodes</taxon>
    </lineage>
</organism>
<feature type="region of interest" description="Disordered" evidence="7">
    <location>
        <begin position="1"/>
        <end position="81"/>
    </location>
</feature>
<dbReference type="FunFam" id="1.10.10.2230:FF:000001">
    <property type="entry name" value="DNA (cytosine-5)-methyltransferase"/>
    <property type="match status" value="1"/>
</dbReference>
<reference evidence="10" key="2">
    <citation type="submission" date="2020-05" db="UniProtKB">
        <authorList>
            <consortium name="EnsemblMetazoa"/>
        </authorList>
    </citation>
    <scope>IDENTIFICATION</scope>
    <source>
        <strain evidence="10">wikel</strain>
    </source>
</reference>
<dbReference type="GO" id="GO:0008270">
    <property type="term" value="F:zinc ion binding"/>
    <property type="evidence" value="ECO:0007669"/>
    <property type="project" value="UniProtKB-KW"/>
</dbReference>
<dbReference type="EMBL" id="DS625431">
    <property type="protein sequence ID" value="EEC00968.1"/>
    <property type="molecule type" value="Genomic_DNA"/>
</dbReference>
<evidence type="ECO:0000256" key="1">
    <source>
        <dbReference type="ARBA" id="ARBA00004123"/>
    </source>
</evidence>
<protein>
    <submittedName>
        <fullName evidence="9 10">(Cytosine-5)-methyltransferase 1, putative</fullName>
    </submittedName>
</protein>
<dbReference type="EMBL" id="ABJB010032931">
    <property type="status" value="NOT_ANNOTATED_CDS"/>
    <property type="molecule type" value="Genomic_DNA"/>
</dbReference>
<dbReference type="PaxDb" id="6945-B7P2Z6"/>
<reference evidence="9 11" key="1">
    <citation type="submission" date="2008-03" db="EMBL/GenBank/DDBJ databases">
        <title>Annotation of Ixodes scapularis.</title>
        <authorList>
            <consortium name="Ixodes scapularis Genome Project Consortium"/>
            <person name="Caler E."/>
            <person name="Hannick L.I."/>
            <person name="Bidwell S."/>
            <person name="Joardar V."/>
            <person name="Thiagarajan M."/>
            <person name="Amedeo P."/>
            <person name="Galinsky K.J."/>
            <person name="Schobel S."/>
            <person name="Inman J."/>
            <person name="Hostetler J."/>
            <person name="Miller J."/>
            <person name="Hammond M."/>
            <person name="Megy K."/>
            <person name="Lawson D."/>
            <person name="Kodira C."/>
            <person name="Sutton G."/>
            <person name="Meyer J."/>
            <person name="Hill C.A."/>
            <person name="Birren B."/>
            <person name="Nene V."/>
            <person name="Collins F."/>
            <person name="Alarcon-Chaidez F."/>
            <person name="Wikel S."/>
            <person name="Strausberg R."/>
        </authorList>
    </citation>
    <scope>NUCLEOTIDE SEQUENCE [LARGE SCALE GENOMIC DNA]</scope>
    <source>
        <strain evidence="11">Wikel</strain>
        <strain evidence="9">Wikel colony</strain>
    </source>
</reference>
<dbReference type="HOGENOM" id="CLU_393944_0_0_1"/>
<dbReference type="PROSITE" id="PS51058">
    <property type="entry name" value="ZF_CXXC"/>
    <property type="match status" value="1"/>
</dbReference>
<dbReference type="EnsemblMetazoa" id="ISCW001108-RA">
    <property type="protein sequence ID" value="ISCW001108-PA"/>
    <property type="gene ID" value="ISCW001108"/>
</dbReference>
<dbReference type="GO" id="GO:0045893">
    <property type="term" value="P:positive regulation of DNA-templated transcription"/>
    <property type="evidence" value="ECO:0000318"/>
    <property type="project" value="GO_Central"/>
</dbReference>
<feature type="region of interest" description="Disordered" evidence="7">
    <location>
        <begin position="681"/>
        <end position="700"/>
    </location>
</feature>
<dbReference type="Pfam" id="PF12047">
    <property type="entry name" value="DNMT1-RFD"/>
    <property type="match status" value="1"/>
</dbReference>
<dbReference type="Proteomes" id="UP000001555">
    <property type="component" value="Unassembled WGS sequence"/>
</dbReference>
<feature type="compositionally biased region" description="Basic residues" evidence="7">
    <location>
        <begin position="61"/>
        <end position="70"/>
    </location>
</feature>
<evidence type="ECO:0000256" key="4">
    <source>
        <dbReference type="ARBA" id="ARBA00022833"/>
    </source>
</evidence>
<dbReference type="VEuPathDB" id="VectorBase:ISCI001108"/>
<dbReference type="PANTHER" id="PTHR46174">
    <property type="entry name" value="CXXC-TYPE ZINC FINGER PROTEIN 1"/>
    <property type="match status" value="1"/>
</dbReference>
<gene>
    <name evidence="9" type="ORF">IscW_ISCW001108</name>
</gene>
<dbReference type="PANTHER" id="PTHR46174:SF1">
    <property type="entry name" value="CXXC-TYPE ZINC FINGER PROTEIN 1"/>
    <property type="match status" value="1"/>
</dbReference>
<keyword evidence="9" id="KW-0808">Transferase</keyword>
<dbReference type="STRING" id="6945.B7P2Z6"/>
<evidence type="ECO:0000313" key="9">
    <source>
        <dbReference type="EMBL" id="EEC00968.1"/>
    </source>
</evidence>
<evidence type="ECO:0000256" key="3">
    <source>
        <dbReference type="ARBA" id="ARBA00022771"/>
    </source>
</evidence>
<name>B7P2Z6_IXOSC</name>
<dbReference type="InParanoid" id="B7P2Z6"/>
<dbReference type="GO" id="GO:0008168">
    <property type="term" value="F:methyltransferase activity"/>
    <property type="evidence" value="ECO:0007669"/>
    <property type="project" value="UniProtKB-KW"/>
</dbReference>
<evidence type="ECO:0000259" key="8">
    <source>
        <dbReference type="PROSITE" id="PS51058"/>
    </source>
</evidence>